<dbReference type="InterPro" id="IPR039261">
    <property type="entry name" value="FNR_nucleotide-bd"/>
</dbReference>
<evidence type="ECO:0000256" key="2">
    <source>
        <dbReference type="ARBA" id="ARBA00023014"/>
    </source>
</evidence>
<dbReference type="PROSITE" id="PS51340">
    <property type="entry name" value="MOSC"/>
    <property type="match status" value="1"/>
</dbReference>
<comment type="caution">
    <text evidence="6">The sequence shown here is derived from an EMBL/GenBank/DDBJ whole genome shotgun (WGS) entry which is preliminary data.</text>
</comment>
<dbReference type="SUPFAM" id="SSF52343">
    <property type="entry name" value="Ferredoxin reductase-like, C-terminal NADP-linked domain"/>
    <property type="match status" value="1"/>
</dbReference>
<proteinExistence type="predicted"/>
<dbReference type="InterPro" id="IPR017927">
    <property type="entry name" value="FAD-bd_FR_type"/>
</dbReference>
<dbReference type="InterPro" id="IPR036010">
    <property type="entry name" value="2Fe-2S_ferredoxin-like_sf"/>
</dbReference>
<dbReference type="InterPro" id="IPR005163">
    <property type="entry name" value="Tri_helical_YiiM-like"/>
</dbReference>
<dbReference type="InterPro" id="IPR012675">
    <property type="entry name" value="Beta-grasp_dom_sf"/>
</dbReference>
<evidence type="ECO:0008006" key="8">
    <source>
        <dbReference type="Google" id="ProtNLM"/>
    </source>
</evidence>
<sequence length="572" mass="63792">MSAWCLKSWNIQGDSKFPIMTVFQDEDLEAIKALEQRWQGEKLAQVRTGKVKPAFGMNEPSGIFKHVRAGPITVSSLGCEGDEHAYEFHGGPEKALLQYSSLHYARWKKELPESEDRFVVGGFGENLVATYANERNMCIGDVVRIGAVIAQVCEPRQPCYKLNHRFQAKDVSKRSQDLFRTGWFYRILQEGTIQAGDDMFLLERPNPEWTVARVQYYLYHDIRNEEAMRQLVEIKELGNEPRTIFVNRLKKQYENQLGRLEGVAMNIWTDYRVVEKKRETPRIASLVFEATIPSSTPEKVLPGSHVRVRLSGKLVRAYSVVAGDSNRFHLAIALSVASRGGSQFIHHNVQRGDVLPVGQITSSFPLSVDADNHVFIAGGVGITAFIASAQHCQQKGYSYHLHYLVRNSEDIALKQYFSEFGDNITIYDKSAGTLFNIKDVLNQVNDRAHIYCCGSERLQDAVTKTTSSLGMSPANLHFEKFEIATSGDPFTAELADSKKTIEVEAEKTLLDALREAGLDIPSSCEAGNCGTCRVGVKSGRIEHRGTGLMADEKGSAMLSCVSRGIGNIVLDL</sequence>
<keyword evidence="7" id="KW-1185">Reference proteome</keyword>
<dbReference type="InterPro" id="IPR011037">
    <property type="entry name" value="Pyrv_Knase-like_insert_dom_sf"/>
</dbReference>
<name>A0ABR0J280_9EURO</name>
<dbReference type="Gene3D" id="2.40.33.20">
    <property type="entry name" value="PK beta-barrel domain-like"/>
    <property type="match status" value="1"/>
</dbReference>
<dbReference type="SUPFAM" id="SSF50800">
    <property type="entry name" value="PK beta-barrel domain-like"/>
    <property type="match status" value="1"/>
</dbReference>
<dbReference type="PROSITE" id="PS51085">
    <property type="entry name" value="2FE2S_FER_2"/>
    <property type="match status" value="1"/>
</dbReference>
<feature type="domain" description="FAD-binding FR-type" evidence="5">
    <location>
        <begin position="266"/>
        <end position="367"/>
    </location>
</feature>
<dbReference type="Pfam" id="PF03473">
    <property type="entry name" value="MOSC"/>
    <property type="match status" value="1"/>
</dbReference>
<evidence type="ECO:0000259" key="5">
    <source>
        <dbReference type="PROSITE" id="PS51384"/>
    </source>
</evidence>
<dbReference type="SUPFAM" id="SSF54292">
    <property type="entry name" value="2Fe-2S ferredoxin-like"/>
    <property type="match status" value="1"/>
</dbReference>
<dbReference type="CDD" id="cd00207">
    <property type="entry name" value="fer2"/>
    <property type="match status" value="1"/>
</dbReference>
<dbReference type="InterPro" id="IPR052353">
    <property type="entry name" value="Benzoxazolinone_Detox_Enz"/>
</dbReference>
<feature type="domain" description="2Fe-2S ferredoxin-type" evidence="3">
    <location>
        <begin position="488"/>
        <end position="572"/>
    </location>
</feature>
<dbReference type="Gene3D" id="3.40.50.80">
    <property type="entry name" value="Nucleotide-binding domain of ferredoxin-NADP reductase (FNR) module"/>
    <property type="match status" value="1"/>
</dbReference>
<dbReference type="InterPro" id="IPR017938">
    <property type="entry name" value="Riboflavin_synthase-like_b-brl"/>
</dbReference>
<evidence type="ECO:0000256" key="1">
    <source>
        <dbReference type="ARBA" id="ARBA00022714"/>
    </source>
</evidence>
<dbReference type="Gene3D" id="3.10.20.30">
    <property type="match status" value="1"/>
</dbReference>
<protein>
    <recommendedName>
        <fullName evidence="8">MOSC domain-containing protein</fullName>
    </recommendedName>
</protein>
<dbReference type="Pfam" id="PF00111">
    <property type="entry name" value="Fer2"/>
    <property type="match status" value="1"/>
</dbReference>
<dbReference type="InterPro" id="IPR001041">
    <property type="entry name" value="2Fe-2S_ferredoxin-type"/>
</dbReference>
<dbReference type="SUPFAM" id="SSF63380">
    <property type="entry name" value="Riboflavin synthase domain-like"/>
    <property type="match status" value="1"/>
</dbReference>
<reference evidence="6 7" key="1">
    <citation type="submission" date="2023-08" db="EMBL/GenBank/DDBJ databases">
        <title>Black Yeasts Isolated from many extreme environments.</title>
        <authorList>
            <person name="Coleine C."/>
            <person name="Stajich J.E."/>
            <person name="Selbmann L."/>
        </authorList>
    </citation>
    <scope>NUCLEOTIDE SEQUENCE [LARGE SCALE GENOMIC DNA]</scope>
    <source>
        <strain evidence="6 7">CCFEE 6328</strain>
    </source>
</reference>
<dbReference type="CDD" id="cd06185">
    <property type="entry name" value="PDR_like"/>
    <property type="match status" value="1"/>
</dbReference>
<dbReference type="InterPro" id="IPR005302">
    <property type="entry name" value="MoCF_Sase_C"/>
</dbReference>
<dbReference type="Gene3D" id="2.40.30.10">
    <property type="entry name" value="Translation factors"/>
    <property type="match status" value="1"/>
</dbReference>
<gene>
    <name evidence="6" type="ORF">LTR69_008865</name>
</gene>
<dbReference type="InterPro" id="IPR006058">
    <property type="entry name" value="2Fe2S_fd_BS"/>
</dbReference>
<keyword evidence="1" id="KW-0001">2Fe-2S</keyword>
<evidence type="ECO:0000313" key="7">
    <source>
        <dbReference type="Proteomes" id="UP001345691"/>
    </source>
</evidence>
<dbReference type="Proteomes" id="UP001345691">
    <property type="component" value="Unassembled WGS sequence"/>
</dbReference>
<evidence type="ECO:0000259" key="4">
    <source>
        <dbReference type="PROSITE" id="PS51340"/>
    </source>
</evidence>
<dbReference type="PANTHER" id="PTHR30212">
    <property type="entry name" value="PROTEIN YIIM"/>
    <property type="match status" value="1"/>
</dbReference>
<organism evidence="6 7">
    <name type="scientific">Exophiala sideris</name>
    <dbReference type="NCBI Taxonomy" id="1016849"/>
    <lineage>
        <taxon>Eukaryota</taxon>
        <taxon>Fungi</taxon>
        <taxon>Dikarya</taxon>
        <taxon>Ascomycota</taxon>
        <taxon>Pezizomycotina</taxon>
        <taxon>Eurotiomycetes</taxon>
        <taxon>Chaetothyriomycetidae</taxon>
        <taxon>Chaetothyriales</taxon>
        <taxon>Herpotrichiellaceae</taxon>
        <taxon>Exophiala</taxon>
    </lineage>
</organism>
<accession>A0ABR0J280</accession>
<dbReference type="PROSITE" id="PS51384">
    <property type="entry name" value="FAD_FR"/>
    <property type="match status" value="1"/>
</dbReference>
<dbReference type="PROSITE" id="PS00197">
    <property type="entry name" value="2FE2S_FER_1"/>
    <property type="match status" value="1"/>
</dbReference>
<dbReference type="Pfam" id="PF03475">
    <property type="entry name" value="YiiM_3-alpha"/>
    <property type="match status" value="1"/>
</dbReference>
<keyword evidence="2" id="KW-0411">Iron-sulfur</keyword>
<dbReference type="EMBL" id="JAVRRF010000023">
    <property type="protein sequence ID" value="KAK5054250.1"/>
    <property type="molecule type" value="Genomic_DNA"/>
</dbReference>
<evidence type="ECO:0000313" key="6">
    <source>
        <dbReference type="EMBL" id="KAK5054250.1"/>
    </source>
</evidence>
<keyword evidence="1" id="KW-0408">Iron</keyword>
<keyword evidence="1" id="KW-0479">Metal-binding</keyword>
<feature type="domain" description="MOSC" evidence="4">
    <location>
        <begin position="66"/>
        <end position="202"/>
    </location>
</feature>
<dbReference type="PRINTS" id="PR00409">
    <property type="entry name" value="PHDIOXRDTASE"/>
</dbReference>
<evidence type="ECO:0000259" key="3">
    <source>
        <dbReference type="PROSITE" id="PS51085"/>
    </source>
</evidence>
<dbReference type="PANTHER" id="PTHR30212:SF2">
    <property type="entry name" value="PROTEIN YIIM"/>
    <property type="match status" value="1"/>
</dbReference>